<protein>
    <submittedName>
        <fullName evidence="5">PD-(D/E)XK nuclease family protein</fullName>
    </submittedName>
</protein>
<dbReference type="PROSITE" id="PS51257">
    <property type="entry name" value="PROKAR_LIPOPROTEIN"/>
    <property type="match status" value="1"/>
</dbReference>
<keyword evidence="6" id="KW-1185">Reference proteome</keyword>
<comment type="caution">
    <text evidence="5">The sequence shown here is derived from an EMBL/GenBank/DDBJ whole genome shotgun (WGS) entry which is preliminary data.</text>
</comment>
<evidence type="ECO:0000256" key="3">
    <source>
        <dbReference type="ARBA" id="ARBA00023204"/>
    </source>
</evidence>
<dbReference type="EMBL" id="WPOC01000007">
    <property type="protein sequence ID" value="MVN14897.1"/>
    <property type="molecule type" value="Genomic_DNA"/>
</dbReference>
<keyword evidence="2" id="KW-0347">Helicase</keyword>
<gene>
    <name evidence="5" type="ORF">GO738_05930</name>
</gene>
<evidence type="ECO:0000256" key="2">
    <source>
        <dbReference type="ARBA" id="ARBA00022806"/>
    </source>
</evidence>
<evidence type="ECO:0000313" key="6">
    <source>
        <dbReference type="Proteomes" id="UP000468327"/>
    </source>
</evidence>
<dbReference type="AlphaFoldDB" id="A0A6N8IGG5"/>
<dbReference type="Proteomes" id="UP000468327">
    <property type="component" value="Unassembled WGS sequence"/>
</dbReference>
<dbReference type="GO" id="GO:0006281">
    <property type="term" value="P:DNA repair"/>
    <property type="evidence" value="ECO:0007669"/>
    <property type="project" value="UniProtKB-KW"/>
</dbReference>
<keyword evidence="3" id="KW-0234">DNA repair</keyword>
<keyword evidence="1" id="KW-0227">DNA damage</keyword>
<accession>A0A6N8IGG5</accession>
<evidence type="ECO:0000259" key="4">
    <source>
        <dbReference type="Pfam" id="PF12705"/>
    </source>
</evidence>
<dbReference type="RefSeq" id="WP_087190523.1">
    <property type="nucleotide sequence ID" value="NZ_NFJN01000005.1"/>
</dbReference>
<keyword evidence="2" id="KW-0378">Hydrolase</keyword>
<organism evidence="5 6">
    <name type="scientific">Gordonibacter urolithinfaciens</name>
    <dbReference type="NCBI Taxonomy" id="1335613"/>
    <lineage>
        <taxon>Bacteria</taxon>
        <taxon>Bacillati</taxon>
        <taxon>Actinomycetota</taxon>
        <taxon>Coriobacteriia</taxon>
        <taxon>Eggerthellales</taxon>
        <taxon>Eggerthellaceae</taxon>
        <taxon>Gordonibacter</taxon>
    </lineage>
</organism>
<evidence type="ECO:0000313" key="5">
    <source>
        <dbReference type="EMBL" id="MVN14897.1"/>
    </source>
</evidence>
<keyword evidence="2" id="KW-0547">Nucleotide-binding</keyword>
<keyword evidence="2" id="KW-0067">ATP-binding</keyword>
<dbReference type="GO" id="GO:0004386">
    <property type="term" value="F:helicase activity"/>
    <property type="evidence" value="ECO:0007669"/>
    <property type="project" value="UniProtKB-KW"/>
</dbReference>
<reference evidence="5 6" key="1">
    <citation type="submission" date="2019-11" db="EMBL/GenBank/DDBJ databases">
        <title>Whole genome shotgun sequencing (WGS) data from Adlercreutzia equolifaciens ResAG-91, Eggerthella lenta MRI-F36, MRI-F37, MRI-F40, ResAG-49, ResAG-88, ResAG-121, ResAG-145, and Gordonibacter sp. ResAG-5, ResAG-26, ResAG-43, ResAG-50, ResAG-59.</title>
        <authorList>
            <person name="Stoll D.A."/>
            <person name="Danylec N."/>
            <person name="Franz C.M.A.P."/>
            <person name="Huch M."/>
        </authorList>
    </citation>
    <scope>NUCLEOTIDE SEQUENCE [LARGE SCALE GENOMIC DNA]</scope>
    <source>
        <strain evidence="5 6">ResAG-59</strain>
    </source>
</reference>
<proteinExistence type="predicted"/>
<feature type="domain" description="PD-(D/E)XK endonuclease-like" evidence="4">
    <location>
        <begin position="687"/>
        <end position="988"/>
    </location>
</feature>
<name>A0A6N8IGG5_9ACTN</name>
<dbReference type="Pfam" id="PF12705">
    <property type="entry name" value="PDDEXK_1"/>
    <property type="match status" value="1"/>
</dbReference>
<dbReference type="InterPro" id="IPR038726">
    <property type="entry name" value="PDDEXK_AddAB-type"/>
</dbReference>
<sequence>MPYRTITAENTAAALGAAVACARDLADGGAVPAMLVPSPPAAARARRALADGGGALGVRVATFSSWIADRWELFGDGRRLVSSAERMLLVRRAIGEAADGGAASGGALADAGAAEAGRGLAPAALEALGATPGTVDLVAGLAREALPWLADAGSSGEASLSDGERAVVAALARYAAKLRAAGLCELSEAAQALSGTLPASPVVTLGFDEPGCALGHLLDALSKRADVVRVDDACSAPDGAPGRNGELQSLLGRLFAPADGTAVEPTGAVRFLLPAGRYAAPALVARTLADAALAERAAARREGRAPLCVCAACREPAALFAETADFLARRGVDAAVSGRTPFAQTGFGRAFLALAEFAWGSGPCAAKAADFALSPFSGVPQRAAWALDAAWRGDRTADHARIEADLRAASEVLDAALPALGRDDADAALAVLEERLRRMGGLDEAYRAGQLAAVACARRFAAACAQAGEPLAGALELLARQPVSSGAWEGASEGAAPDAPCEPSVLFASLADAAERPPCSCAVLVLCDLEASSYPVRPAEDAATLLLERLGLAACGDALAASRRRFFRALSCARDAVVCERVLSTADADEAYPAVMYEELIDCYRPDPTRMGDLDRATGLPQALVPFAERAGEDALHANLAPGDDASDAEAWEVPASGDVSPAARGRVVLPREGGSASGDRPATPVLSPSAIESYLECPCKWFSLRRLRLSEPDAGFGPLEMGSFSHGVLKSFYEHFIEAGNAKVAPGNLEEARSLMRETFARHLAFQPELKRKANPLLPLTAFERAEAHGLERRLVSYLDREAALLPGFAPAYFELDFGAKEPFAYGGFELRGSVDRIDVNGRGQAVVIDYKGSLSPDYALASASPAATAGGAVLPHKVQALVYAQVARRLLGLEVVGALYVSYGRDGRVAGAFDRTFVGAADVPGIDAEACGAPGPAAEAVGAGSFAELADRVEEGIARAALSMGAGQVSPDPRGADPCGFCPVLACERRR</sequence>
<evidence type="ECO:0000256" key="1">
    <source>
        <dbReference type="ARBA" id="ARBA00022763"/>
    </source>
</evidence>